<comment type="caution">
    <text evidence="3">The sequence shown here is derived from an EMBL/GenBank/DDBJ whole genome shotgun (WGS) entry which is preliminary data.</text>
</comment>
<feature type="region of interest" description="Disordered" evidence="1">
    <location>
        <begin position="52"/>
        <end position="195"/>
    </location>
</feature>
<reference evidence="3 4" key="1">
    <citation type="submission" date="2020-05" db="EMBL/GenBank/DDBJ databases">
        <title>Identification and distribution of gene clusters putatively required for synthesis of sphingolipid metabolism inhibitors in phylogenetically diverse species of the filamentous fungus Fusarium.</title>
        <authorList>
            <person name="Kim H.-S."/>
            <person name="Busman M."/>
            <person name="Brown D.W."/>
            <person name="Divon H."/>
            <person name="Uhlig S."/>
            <person name="Proctor R.H."/>
        </authorList>
    </citation>
    <scope>NUCLEOTIDE SEQUENCE [LARGE SCALE GENOMIC DNA]</scope>
    <source>
        <strain evidence="3 4">NRRL 26131</strain>
    </source>
</reference>
<feature type="compositionally biased region" description="Basic and acidic residues" evidence="1">
    <location>
        <begin position="104"/>
        <end position="124"/>
    </location>
</feature>
<dbReference type="SUPFAM" id="SSF51182">
    <property type="entry name" value="RmlC-like cupins"/>
    <property type="match status" value="1"/>
</dbReference>
<accession>A0A8H5YPT8</accession>
<feature type="domain" description="Mif2/CENP-C cupin" evidence="2">
    <location>
        <begin position="354"/>
        <end position="406"/>
    </location>
</feature>
<feature type="region of interest" description="Disordered" evidence="1">
    <location>
        <begin position="256"/>
        <end position="283"/>
    </location>
</feature>
<feature type="compositionally biased region" description="Low complexity" evidence="1">
    <location>
        <begin position="79"/>
        <end position="89"/>
    </location>
</feature>
<evidence type="ECO:0000313" key="3">
    <source>
        <dbReference type="EMBL" id="KAF5716573.1"/>
    </source>
</evidence>
<evidence type="ECO:0000259" key="2">
    <source>
        <dbReference type="Pfam" id="PF11699"/>
    </source>
</evidence>
<dbReference type="Proteomes" id="UP000532311">
    <property type="component" value="Unassembled WGS sequence"/>
</dbReference>
<gene>
    <name evidence="3" type="ORF">FGLOB1_2495</name>
</gene>
<dbReference type="Gene3D" id="2.60.120.10">
    <property type="entry name" value="Jelly Rolls"/>
    <property type="match status" value="1"/>
</dbReference>
<dbReference type="EMBL" id="JAAQPF010000090">
    <property type="protein sequence ID" value="KAF5716573.1"/>
    <property type="molecule type" value="Genomic_DNA"/>
</dbReference>
<organism evidence="3 4">
    <name type="scientific">Fusarium globosum</name>
    <dbReference type="NCBI Taxonomy" id="78864"/>
    <lineage>
        <taxon>Eukaryota</taxon>
        <taxon>Fungi</taxon>
        <taxon>Dikarya</taxon>
        <taxon>Ascomycota</taxon>
        <taxon>Pezizomycotina</taxon>
        <taxon>Sordariomycetes</taxon>
        <taxon>Hypocreomycetidae</taxon>
        <taxon>Hypocreales</taxon>
        <taxon>Nectriaceae</taxon>
        <taxon>Fusarium</taxon>
        <taxon>Fusarium fujikuroi species complex</taxon>
    </lineage>
</organism>
<dbReference type="Pfam" id="PF11699">
    <property type="entry name" value="CENP-C_C"/>
    <property type="match status" value="1"/>
</dbReference>
<name>A0A8H5YPT8_9HYPO</name>
<dbReference type="InterPro" id="IPR014710">
    <property type="entry name" value="RmlC-like_jellyroll"/>
</dbReference>
<evidence type="ECO:0000256" key="1">
    <source>
        <dbReference type="SAM" id="MobiDB-lite"/>
    </source>
</evidence>
<proteinExistence type="predicted"/>
<feature type="compositionally biased region" description="Polar residues" evidence="1">
    <location>
        <begin position="136"/>
        <end position="167"/>
    </location>
</feature>
<dbReference type="InterPro" id="IPR025974">
    <property type="entry name" value="Mif2/CENP-C_cupin"/>
</dbReference>
<evidence type="ECO:0000313" key="4">
    <source>
        <dbReference type="Proteomes" id="UP000532311"/>
    </source>
</evidence>
<sequence length="413" mass="45545">MDDTMISNMILAYDHSDLTMAQPLFENSFSREMDISDESPFVAWKTLLSRPKSTSVDPLPAAAGHDADTTEDTYDCVERSSPVSVAESPVVEKEVQSSPQLIRPDQHNDVSEPCLRKDGKEPAQPRKRGRPRKITGDSNISQEPQIRASSSNVYETSRQDPGNQMVRSSRPIPSLRGRGSWTGRGRGQKFSNRSIQRKVRTNVRPGDTITRSGRKSIPPVSVWRGDKIVVGKEVFSDPARQDHFILPTVKEVVRNSDNTAAATKHEARKSRKQRNKDSTLKPRITPQEWEMGVGRQSVACRIQESEEEDDASVGGASSYVNLDVAFSSGSILGLNCPKREVHWGQIKVPNFSPFGFINLPAGTEKARSHAKTTNNIFLVHNGQVTVTINAESFTATAGSSFVVPKGILSSLHL</sequence>
<protein>
    <submittedName>
        <fullName evidence="3">Centromere associated protein</fullName>
    </submittedName>
</protein>
<dbReference type="InterPro" id="IPR011051">
    <property type="entry name" value="RmlC_Cupin_sf"/>
</dbReference>
<dbReference type="AlphaFoldDB" id="A0A8H5YPT8"/>
<keyword evidence="4" id="KW-1185">Reference proteome</keyword>